<evidence type="ECO:0000256" key="1">
    <source>
        <dbReference type="SAM" id="MobiDB-lite"/>
    </source>
</evidence>
<protein>
    <recommendedName>
        <fullName evidence="5">DUF3592 domain-containing protein</fullName>
    </recommendedName>
</protein>
<feature type="transmembrane region" description="Helical" evidence="2">
    <location>
        <begin position="20"/>
        <end position="46"/>
    </location>
</feature>
<feature type="region of interest" description="Disordered" evidence="1">
    <location>
        <begin position="76"/>
        <end position="105"/>
    </location>
</feature>
<organism evidence="3 4">
    <name type="scientific">Streptosporangium jomthongense</name>
    <dbReference type="NCBI Taxonomy" id="1193683"/>
    <lineage>
        <taxon>Bacteria</taxon>
        <taxon>Bacillati</taxon>
        <taxon>Actinomycetota</taxon>
        <taxon>Actinomycetes</taxon>
        <taxon>Streptosporangiales</taxon>
        <taxon>Streptosporangiaceae</taxon>
        <taxon>Streptosporangium</taxon>
    </lineage>
</organism>
<evidence type="ECO:0000313" key="4">
    <source>
        <dbReference type="Proteomes" id="UP001595698"/>
    </source>
</evidence>
<keyword evidence="4" id="KW-1185">Reference proteome</keyword>
<sequence>MTSEVGDLSPRWREARWGWWLAGTVVRVVLLLVLLFGALLVVAAAAPTGRTLSDFRAALKADRVTVVVYRASRQGTVSTDQPPAAVQPPSVEQPPPEAEAPDSSDSPEVVYALRWAEGPLVWHRIDQGPVSDGKGAYTFDRFGADIGDSEVRLVQESVRQPSWWYATWPFEIPPTLGMWWVGAAWVATLMIMLGSTPRLGNRWAWFWLFGVGQIGAFAFLLLEPRPLWHRYGRPPPERGRMRGGTGCLVSIVTSVVAAAVGGLLNLLFP</sequence>
<dbReference type="EMBL" id="JBHSBC010000020">
    <property type="protein sequence ID" value="MFC3982449.1"/>
    <property type="molecule type" value="Genomic_DNA"/>
</dbReference>
<keyword evidence="2" id="KW-1133">Transmembrane helix</keyword>
<feature type="transmembrane region" description="Helical" evidence="2">
    <location>
        <begin position="203"/>
        <end position="222"/>
    </location>
</feature>
<proteinExistence type="predicted"/>
<keyword evidence="2" id="KW-0472">Membrane</keyword>
<gene>
    <name evidence="3" type="ORF">ACFOYY_20050</name>
</gene>
<feature type="compositionally biased region" description="Low complexity" evidence="1">
    <location>
        <begin position="80"/>
        <end position="90"/>
    </location>
</feature>
<keyword evidence="2" id="KW-0812">Transmembrane</keyword>
<dbReference type="Proteomes" id="UP001595698">
    <property type="component" value="Unassembled WGS sequence"/>
</dbReference>
<comment type="caution">
    <text evidence="3">The sequence shown here is derived from an EMBL/GenBank/DDBJ whole genome shotgun (WGS) entry which is preliminary data.</text>
</comment>
<feature type="transmembrane region" description="Helical" evidence="2">
    <location>
        <begin position="178"/>
        <end position="197"/>
    </location>
</feature>
<reference evidence="4" key="1">
    <citation type="journal article" date="2019" name="Int. J. Syst. Evol. Microbiol.">
        <title>The Global Catalogue of Microorganisms (GCM) 10K type strain sequencing project: providing services to taxonomists for standard genome sequencing and annotation.</title>
        <authorList>
            <consortium name="The Broad Institute Genomics Platform"/>
            <consortium name="The Broad Institute Genome Sequencing Center for Infectious Disease"/>
            <person name="Wu L."/>
            <person name="Ma J."/>
        </authorList>
    </citation>
    <scope>NUCLEOTIDE SEQUENCE [LARGE SCALE GENOMIC DNA]</scope>
    <source>
        <strain evidence="4">TBRC 7912</strain>
    </source>
</reference>
<evidence type="ECO:0000313" key="3">
    <source>
        <dbReference type="EMBL" id="MFC3982449.1"/>
    </source>
</evidence>
<accession>A0ABV8F2J6</accession>
<name>A0ABV8F2J6_9ACTN</name>
<evidence type="ECO:0008006" key="5">
    <source>
        <dbReference type="Google" id="ProtNLM"/>
    </source>
</evidence>
<dbReference type="RefSeq" id="WP_386190681.1">
    <property type="nucleotide sequence ID" value="NZ_JBHSBC010000020.1"/>
</dbReference>
<evidence type="ECO:0000256" key="2">
    <source>
        <dbReference type="SAM" id="Phobius"/>
    </source>
</evidence>
<feature type="transmembrane region" description="Helical" evidence="2">
    <location>
        <begin position="243"/>
        <end position="268"/>
    </location>
</feature>